<dbReference type="EMBL" id="CAJVPS010003153">
    <property type="protein sequence ID" value="CAG8583680.1"/>
    <property type="molecule type" value="Genomic_DNA"/>
</dbReference>
<comment type="caution">
    <text evidence="3">The sequence shown here is derived from an EMBL/GenBank/DDBJ whole genome shotgun (WGS) entry which is preliminary data.</text>
</comment>
<evidence type="ECO:0000256" key="1">
    <source>
        <dbReference type="SAM" id="MobiDB-lite"/>
    </source>
</evidence>
<keyword evidence="2" id="KW-1133">Transmembrane helix</keyword>
<keyword evidence="2" id="KW-0812">Transmembrane</keyword>
<name>A0A9N9G5X1_9GLOM</name>
<organism evidence="3 4">
    <name type="scientific">Ambispora leptoticha</name>
    <dbReference type="NCBI Taxonomy" id="144679"/>
    <lineage>
        <taxon>Eukaryota</taxon>
        <taxon>Fungi</taxon>
        <taxon>Fungi incertae sedis</taxon>
        <taxon>Mucoromycota</taxon>
        <taxon>Glomeromycotina</taxon>
        <taxon>Glomeromycetes</taxon>
        <taxon>Archaeosporales</taxon>
        <taxon>Ambisporaceae</taxon>
        <taxon>Ambispora</taxon>
    </lineage>
</organism>
<dbReference type="OrthoDB" id="10655159at2759"/>
<evidence type="ECO:0000313" key="3">
    <source>
        <dbReference type="EMBL" id="CAG8583680.1"/>
    </source>
</evidence>
<gene>
    <name evidence="3" type="ORF">ALEPTO_LOCUS7384</name>
</gene>
<evidence type="ECO:0000256" key="2">
    <source>
        <dbReference type="SAM" id="Phobius"/>
    </source>
</evidence>
<feature type="region of interest" description="Disordered" evidence="1">
    <location>
        <begin position="66"/>
        <end position="87"/>
    </location>
</feature>
<reference evidence="3" key="1">
    <citation type="submission" date="2021-06" db="EMBL/GenBank/DDBJ databases">
        <authorList>
            <person name="Kallberg Y."/>
            <person name="Tangrot J."/>
            <person name="Rosling A."/>
        </authorList>
    </citation>
    <scope>NUCLEOTIDE SEQUENCE</scope>
    <source>
        <strain evidence="3">FL130A</strain>
    </source>
</reference>
<accession>A0A9N9G5X1</accession>
<dbReference type="Proteomes" id="UP000789508">
    <property type="component" value="Unassembled WGS sequence"/>
</dbReference>
<keyword evidence="2" id="KW-0472">Membrane</keyword>
<feature type="transmembrane region" description="Helical" evidence="2">
    <location>
        <begin position="153"/>
        <end position="173"/>
    </location>
</feature>
<keyword evidence="4" id="KW-1185">Reference proteome</keyword>
<evidence type="ECO:0000313" key="4">
    <source>
        <dbReference type="Proteomes" id="UP000789508"/>
    </source>
</evidence>
<feature type="compositionally biased region" description="Basic and acidic residues" evidence="1">
    <location>
        <begin position="8"/>
        <end position="24"/>
    </location>
</feature>
<sequence length="174" mass="19163">MVNSNKNESQEENTHEKIDIRIEMNDDDDPCIGSTAATIATTSSNMTEPSRNEVCDTKVINQEKDNSAAAAVDTSNNDDDSVETRDVTTTLENNDRYPAPTIQAPEMIHFRASQETLVAMPINTTETLHDHEHGPISPATQSCCIRNPLPTRIFFGVFFSWSIACIISGCLSID</sequence>
<dbReference type="AlphaFoldDB" id="A0A9N9G5X1"/>
<proteinExistence type="predicted"/>
<feature type="region of interest" description="Disordered" evidence="1">
    <location>
        <begin position="1"/>
        <end position="29"/>
    </location>
</feature>
<protein>
    <submittedName>
        <fullName evidence="3">13325_t:CDS:1</fullName>
    </submittedName>
</protein>